<feature type="domain" description="Flagellar hook protein FlgE D2" evidence="8">
    <location>
        <begin position="164"/>
        <end position="297"/>
    </location>
</feature>
<reference evidence="10 11" key="1">
    <citation type="submission" date="2020-06" db="EMBL/GenBank/DDBJ databases">
        <title>Acidovorax antarctica sp. nov., isolated from Corinth ice sheet soil, Antarctic Fields Peninsula.</title>
        <authorList>
            <person name="Xu Q."/>
            <person name="Peng F."/>
        </authorList>
    </citation>
    <scope>NUCLEOTIDE SEQUENCE [LARGE SCALE GENOMIC DNA]</scope>
    <source>
        <strain evidence="10 11">16-35-5</strain>
    </source>
</reference>
<comment type="similarity">
    <text evidence="2 5">Belongs to the flagella basal body rod proteins family.</text>
</comment>
<dbReference type="AlphaFoldDB" id="A0A6N1X893"/>
<name>A0A6N1X893_9BURK</name>
<dbReference type="Gene3D" id="2.60.98.20">
    <property type="entry name" value="Flagellar hook protein FlgE"/>
    <property type="match status" value="1"/>
</dbReference>
<dbReference type="InterPro" id="IPR020013">
    <property type="entry name" value="Flagellar_FlgE/F/G"/>
</dbReference>
<dbReference type="Pfam" id="PF00460">
    <property type="entry name" value="Flg_bb_rod"/>
    <property type="match status" value="1"/>
</dbReference>
<dbReference type="Proteomes" id="UP000509579">
    <property type="component" value="Chromosome"/>
</dbReference>
<keyword evidence="11" id="KW-1185">Reference proteome</keyword>
<evidence type="ECO:0000259" key="9">
    <source>
        <dbReference type="Pfam" id="PF22692"/>
    </source>
</evidence>
<dbReference type="NCBIfam" id="NF004238">
    <property type="entry name" value="PRK05682.1-1"/>
    <property type="match status" value="1"/>
</dbReference>
<dbReference type="SUPFAM" id="SSF117143">
    <property type="entry name" value="Flagellar hook protein flgE"/>
    <property type="match status" value="1"/>
</dbReference>
<dbReference type="NCBIfam" id="TIGR03506">
    <property type="entry name" value="FlgEFG_subfam"/>
    <property type="match status" value="1"/>
</dbReference>
<evidence type="ECO:0000256" key="2">
    <source>
        <dbReference type="ARBA" id="ARBA00009677"/>
    </source>
</evidence>
<sequence>MSFQQGLSGLNAASKNLDVIGHNVANSSTTGFKSSRTDFAEAIASAIVTSTGANSGIGVNIAAVSQQFTQGAINSTGNSLDLAVNGDGFFRVSLPDGTQAYTRSGNFQLDKAGNMITTDGASVMGYAIDPATGLTNSTTVQALKFPTGQPIPAKQTTQVTALLNLDARATNAAGDATATPPVAATPRATYGTSLEVYDSQGLATPVTMYFEKGAGNTWNVYNSLDANAPSIGQLVFDGSGTLVSGSPINMTIAAADLANPNATGANPVGDLALTLDLSGVTQFGSDFAVSKLNHNGYAAGELTGISIGNDGTIMANYSNGVTRAESQLALAKFSNVQGLSAVGGNNWVATSESGPPVFGTAKSGSFGSLVSGALESSNVDLTAELVNMMTAQRAYQANAQTIKTQDQVFSTLVNLR</sequence>
<dbReference type="InterPro" id="IPR053967">
    <property type="entry name" value="LlgE_F_G-like_D1"/>
</dbReference>
<dbReference type="InterPro" id="IPR001444">
    <property type="entry name" value="Flag_bb_rod_N"/>
</dbReference>
<feature type="domain" description="Flagellar basal body rod protein N-terminal" evidence="6">
    <location>
        <begin position="6"/>
        <end position="33"/>
    </location>
</feature>
<dbReference type="Pfam" id="PF22692">
    <property type="entry name" value="LlgE_F_G_D1"/>
    <property type="match status" value="1"/>
</dbReference>
<dbReference type="GO" id="GO:0071978">
    <property type="term" value="P:bacterial-type flagellum-dependent swarming motility"/>
    <property type="evidence" value="ECO:0007669"/>
    <property type="project" value="TreeGrafter"/>
</dbReference>
<evidence type="ECO:0000256" key="4">
    <source>
        <dbReference type="ARBA" id="ARBA00023143"/>
    </source>
</evidence>
<evidence type="ECO:0000256" key="3">
    <source>
        <dbReference type="ARBA" id="ARBA00019015"/>
    </source>
</evidence>
<evidence type="ECO:0000259" key="6">
    <source>
        <dbReference type="Pfam" id="PF00460"/>
    </source>
</evidence>
<evidence type="ECO:0000259" key="7">
    <source>
        <dbReference type="Pfam" id="PF06429"/>
    </source>
</evidence>
<dbReference type="Pfam" id="PF07559">
    <property type="entry name" value="FlgE_D2"/>
    <property type="match status" value="1"/>
</dbReference>
<accession>A0A6N1X893</accession>
<dbReference type="Pfam" id="PF06429">
    <property type="entry name" value="Flg_bbr_C"/>
    <property type="match status" value="1"/>
</dbReference>
<dbReference type="KEGG" id="aant:HUK68_17395"/>
<comment type="function">
    <text evidence="5">A flexible structure which links the flagellar filament to the drive apparatus in the basal body.</text>
</comment>
<feature type="domain" description="Flagellar hook protein FlgE/F/G-like D1" evidence="9">
    <location>
        <begin position="83"/>
        <end position="129"/>
    </location>
</feature>
<evidence type="ECO:0000313" key="10">
    <source>
        <dbReference type="EMBL" id="QKV54523.1"/>
    </source>
</evidence>
<keyword evidence="10" id="KW-0969">Cilium</keyword>
<dbReference type="InterPro" id="IPR011491">
    <property type="entry name" value="FlgE_D2"/>
</dbReference>
<protein>
    <recommendedName>
        <fullName evidence="3 5">Flagellar hook protein FlgE</fullName>
    </recommendedName>
</protein>
<organism evidence="10 11">
    <name type="scientific">Comamonas antarctica</name>
    <dbReference type="NCBI Taxonomy" id="2743470"/>
    <lineage>
        <taxon>Bacteria</taxon>
        <taxon>Pseudomonadati</taxon>
        <taxon>Pseudomonadota</taxon>
        <taxon>Betaproteobacteria</taxon>
        <taxon>Burkholderiales</taxon>
        <taxon>Comamonadaceae</taxon>
        <taxon>Comamonas</taxon>
    </lineage>
</organism>
<dbReference type="InterPro" id="IPR037058">
    <property type="entry name" value="Falgellar_hook_FlgE_sf"/>
</dbReference>
<dbReference type="PANTHER" id="PTHR30435:SF1">
    <property type="entry name" value="FLAGELLAR HOOK PROTEIN FLGE"/>
    <property type="match status" value="1"/>
</dbReference>
<dbReference type="GO" id="GO:0005829">
    <property type="term" value="C:cytosol"/>
    <property type="evidence" value="ECO:0007669"/>
    <property type="project" value="TreeGrafter"/>
</dbReference>
<dbReference type="RefSeq" id="WP_175505322.1">
    <property type="nucleotide sequence ID" value="NZ_CAURQT010000027.1"/>
</dbReference>
<proteinExistence type="inferred from homology"/>
<dbReference type="EMBL" id="CP054840">
    <property type="protein sequence ID" value="QKV54523.1"/>
    <property type="molecule type" value="Genomic_DNA"/>
</dbReference>
<keyword evidence="10" id="KW-0282">Flagellum</keyword>
<comment type="subcellular location">
    <subcellularLocation>
        <location evidence="1 5">Bacterial flagellum basal body</location>
    </subcellularLocation>
</comment>
<dbReference type="InterPro" id="IPR037925">
    <property type="entry name" value="FlgE/F/G-like"/>
</dbReference>
<feature type="domain" description="Flagellar basal-body/hook protein C-terminal" evidence="7">
    <location>
        <begin position="371"/>
        <end position="415"/>
    </location>
</feature>
<dbReference type="GO" id="GO:0009425">
    <property type="term" value="C:bacterial-type flagellum basal body"/>
    <property type="evidence" value="ECO:0007669"/>
    <property type="project" value="UniProtKB-SubCell"/>
</dbReference>
<evidence type="ECO:0000256" key="5">
    <source>
        <dbReference type="RuleBase" id="RU362116"/>
    </source>
</evidence>
<evidence type="ECO:0000313" key="11">
    <source>
        <dbReference type="Proteomes" id="UP000509579"/>
    </source>
</evidence>
<dbReference type="GO" id="GO:0009424">
    <property type="term" value="C:bacterial-type flagellum hook"/>
    <property type="evidence" value="ECO:0007669"/>
    <property type="project" value="TreeGrafter"/>
</dbReference>
<evidence type="ECO:0000259" key="8">
    <source>
        <dbReference type="Pfam" id="PF07559"/>
    </source>
</evidence>
<gene>
    <name evidence="10" type="primary">flgE</name>
    <name evidence="10" type="ORF">HUK68_17395</name>
</gene>
<evidence type="ECO:0000256" key="1">
    <source>
        <dbReference type="ARBA" id="ARBA00004117"/>
    </source>
</evidence>
<dbReference type="PANTHER" id="PTHR30435">
    <property type="entry name" value="FLAGELLAR PROTEIN"/>
    <property type="match status" value="1"/>
</dbReference>
<dbReference type="InterPro" id="IPR010930">
    <property type="entry name" value="Flg_bb/hook_C_dom"/>
</dbReference>
<keyword evidence="4 5" id="KW-0975">Bacterial flagellum</keyword>
<keyword evidence="10" id="KW-0966">Cell projection</keyword>